<protein>
    <recommendedName>
        <fullName evidence="4">Bacterial SH3 domain protein</fullName>
    </recommendedName>
</protein>
<sequence length="277" mass="30373">MTGVPKHRFTFSATAALALTVWGSAVMAQSVCGGDVVFQCATDNADVREQITVCAQDQHYALTRHALSSGEMYYDTPLIADANTTWFRWAEDEQAQVEIGFWSIDLAEPVTLHVDLPWDDRNETVADTGDFNMWLQSPHWRASVDQTLCASDTIYAAPEGLWWAQSARGPIGTFFSQDDITPRVDTVGRARVTDGGTTPEGVPVYASSRPSAATPVWWMLQPGETIDILDRAGDFMAVAIPTNGLTGCFLRPEDLGKPYTGPCATGWVDRAHLQQIQ</sequence>
<evidence type="ECO:0000313" key="3">
    <source>
        <dbReference type="Proteomes" id="UP000054823"/>
    </source>
</evidence>
<dbReference type="STRING" id="321267.SHM7688_02508"/>
<dbReference type="Proteomes" id="UP000054823">
    <property type="component" value="Unassembled WGS sequence"/>
</dbReference>
<keyword evidence="3" id="KW-1185">Reference proteome</keyword>
<reference evidence="2 3" key="1">
    <citation type="submission" date="2015-09" db="EMBL/GenBank/DDBJ databases">
        <authorList>
            <consortium name="Swine Surveillance"/>
        </authorList>
    </citation>
    <scope>NUCLEOTIDE SEQUENCE [LARGE SCALE GENOMIC DNA]</scope>
    <source>
        <strain evidence="2 3">CECT 7688</strain>
    </source>
</reference>
<keyword evidence="1" id="KW-0732">Signal</keyword>
<evidence type="ECO:0008006" key="4">
    <source>
        <dbReference type="Google" id="ProtNLM"/>
    </source>
</evidence>
<feature type="signal peptide" evidence="1">
    <location>
        <begin position="1"/>
        <end position="28"/>
    </location>
</feature>
<gene>
    <name evidence="2" type="ORF">SHM7688_02508</name>
</gene>
<dbReference type="AlphaFoldDB" id="A0A0P1ERD7"/>
<proteinExistence type="predicted"/>
<dbReference type="EMBL" id="CYPW01000024">
    <property type="protein sequence ID" value="CUH53056.1"/>
    <property type="molecule type" value="Genomic_DNA"/>
</dbReference>
<accession>A0A0P1ERD7</accession>
<feature type="chain" id="PRO_5006061837" description="Bacterial SH3 domain protein" evidence="1">
    <location>
        <begin position="29"/>
        <end position="277"/>
    </location>
</feature>
<evidence type="ECO:0000256" key="1">
    <source>
        <dbReference type="SAM" id="SignalP"/>
    </source>
</evidence>
<organism evidence="2 3">
    <name type="scientific">Shimia marina</name>
    <dbReference type="NCBI Taxonomy" id="321267"/>
    <lineage>
        <taxon>Bacteria</taxon>
        <taxon>Pseudomonadati</taxon>
        <taxon>Pseudomonadota</taxon>
        <taxon>Alphaproteobacteria</taxon>
        <taxon>Rhodobacterales</taxon>
        <taxon>Roseobacteraceae</taxon>
    </lineage>
</organism>
<name>A0A0P1ERD7_9RHOB</name>
<dbReference type="RefSeq" id="WP_058240216.1">
    <property type="nucleotide sequence ID" value="NZ_CYPW01000024.1"/>
</dbReference>
<evidence type="ECO:0000313" key="2">
    <source>
        <dbReference type="EMBL" id="CUH53056.1"/>
    </source>
</evidence>